<dbReference type="Gene3D" id="1.10.3680.10">
    <property type="entry name" value="TerB-like"/>
    <property type="match status" value="1"/>
</dbReference>
<dbReference type="InterPro" id="IPR029024">
    <property type="entry name" value="TerB-like"/>
</dbReference>
<accession>A0A381VRG3</accession>
<dbReference type="SUPFAM" id="SSF158682">
    <property type="entry name" value="TerB-like"/>
    <property type="match status" value="1"/>
</dbReference>
<reference evidence="1" key="1">
    <citation type="submission" date="2018-05" db="EMBL/GenBank/DDBJ databases">
        <authorList>
            <person name="Lanie J.A."/>
            <person name="Ng W.-L."/>
            <person name="Kazmierczak K.M."/>
            <person name="Andrzejewski T.M."/>
            <person name="Davidsen T.M."/>
            <person name="Wayne K.J."/>
            <person name="Tettelin H."/>
            <person name="Glass J.I."/>
            <person name="Rusch D."/>
            <person name="Podicherti R."/>
            <person name="Tsui H.-C.T."/>
            <person name="Winkler M.E."/>
        </authorList>
    </citation>
    <scope>NUCLEOTIDE SEQUENCE</scope>
</reference>
<proteinExistence type="predicted"/>
<evidence type="ECO:0008006" key="2">
    <source>
        <dbReference type="Google" id="ProtNLM"/>
    </source>
</evidence>
<dbReference type="AlphaFoldDB" id="A0A381VRG3"/>
<evidence type="ECO:0000313" key="1">
    <source>
        <dbReference type="EMBL" id="SVA42631.1"/>
    </source>
</evidence>
<protein>
    <recommendedName>
        <fullName evidence="2">Co-chaperone DjlA N-terminal domain-containing protein</fullName>
    </recommendedName>
</protein>
<name>A0A381VRG3_9ZZZZ</name>
<sequence>MSWFSNKKKVPQFNPPENMTPIEAVTHLCASIQLADGQADYQEREAWVNAVSELFPEFSEERADRFLNEAQIVLTKKTGANRMNYILDVINRIKVLLSDEQINVLSPKLSELIEADGIVMTAEMEIAKLVESQLGISITVDDDL</sequence>
<gene>
    <name evidence="1" type="ORF">METZ01_LOCUS95485</name>
</gene>
<dbReference type="EMBL" id="UINC01009508">
    <property type="protein sequence ID" value="SVA42631.1"/>
    <property type="molecule type" value="Genomic_DNA"/>
</dbReference>
<organism evidence="1">
    <name type="scientific">marine metagenome</name>
    <dbReference type="NCBI Taxonomy" id="408172"/>
    <lineage>
        <taxon>unclassified sequences</taxon>
        <taxon>metagenomes</taxon>
        <taxon>ecological metagenomes</taxon>
    </lineage>
</organism>